<dbReference type="Pfam" id="PF17065">
    <property type="entry name" value="UPF0669"/>
    <property type="match status" value="1"/>
</dbReference>
<feature type="compositionally biased region" description="Basic and acidic residues" evidence="10">
    <location>
        <begin position="787"/>
        <end position="801"/>
    </location>
</feature>
<feature type="compositionally biased region" description="Polar residues" evidence="10">
    <location>
        <begin position="690"/>
        <end position="699"/>
    </location>
</feature>
<dbReference type="OrthoDB" id="10253041at2759"/>
<organism evidence="12 14">
    <name type="scientific">Didymodactylos carnosus</name>
    <dbReference type="NCBI Taxonomy" id="1234261"/>
    <lineage>
        <taxon>Eukaryota</taxon>
        <taxon>Metazoa</taxon>
        <taxon>Spiralia</taxon>
        <taxon>Gnathifera</taxon>
        <taxon>Rotifera</taxon>
        <taxon>Eurotatoria</taxon>
        <taxon>Bdelloidea</taxon>
        <taxon>Philodinida</taxon>
        <taxon>Philodinidae</taxon>
        <taxon>Didymodactylos</taxon>
    </lineage>
</organism>
<dbReference type="PROSITE" id="PS52035">
    <property type="entry name" value="PEPTIDASE_M14"/>
    <property type="match status" value="1"/>
</dbReference>
<feature type="active site" description="Proton donor/acceptor" evidence="9">
    <location>
        <position position="540"/>
    </location>
</feature>
<feature type="region of interest" description="Disordered" evidence="10">
    <location>
        <begin position="737"/>
        <end position="758"/>
    </location>
</feature>
<dbReference type="FunFam" id="3.40.630.10:FF:000011">
    <property type="entry name" value="cytosolic carboxypeptidase 2 isoform X1"/>
    <property type="match status" value="1"/>
</dbReference>
<evidence type="ECO:0000256" key="10">
    <source>
        <dbReference type="SAM" id="MobiDB-lite"/>
    </source>
</evidence>
<feature type="region of interest" description="Disordered" evidence="10">
    <location>
        <begin position="774"/>
        <end position="801"/>
    </location>
</feature>
<evidence type="ECO:0000256" key="8">
    <source>
        <dbReference type="ARBA" id="ARBA00023049"/>
    </source>
</evidence>
<evidence type="ECO:0000256" key="2">
    <source>
        <dbReference type="ARBA" id="ARBA00005988"/>
    </source>
</evidence>
<feature type="compositionally biased region" description="Acidic residues" evidence="10">
    <location>
        <begin position="737"/>
        <end position="748"/>
    </location>
</feature>
<dbReference type="PANTHER" id="PTHR12756:SF45">
    <property type="entry name" value="CYTOSOLIC CARBOXYPEPTIDASE NNA1"/>
    <property type="match status" value="1"/>
</dbReference>
<feature type="compositionally biased region" description="Polar residues" evidence="10">
    <location>
        <begin position="1803"/>
        <end position="1814"/>
    </location>
</feature>
<dbReference type="InterPro" id="IPR031420">
    <property type="entry name" value="UPF0669"/>
</dbReference>
<dbReference type="Pfam" id="PF04388">
    <property type="entry name" value="Hamartin"/>
    <property type="match status" value="2"/>
</dbReference>
<evidence type="ECO:0000313" key="12">
    <source>
        <dbReference type="EMBL" id="CAF0767042.1"/>
    </source>
</evidence>
<dbReference type="CDD" id="cd06907">
    <property type="entry name" value="M14_AGBL2-3_like"/>
    <property type="match status" value="1"/>
</dbReference>
<feature type="compositionally biased region" description="Polar residues" evidence="10">
    <location>
        <begin position="1842"/>
        <end position="1852"/>
    </location>
</feature>
<feature type="compositionally biased region" description="Basic residues" evidence="10">
    <location>
        <begin position="774"/>
        <end position="786"/>
    </location>
</feature>
<keyword evidence="6" id="KW-0378">Hydrolase</keyword>
<dbReference type="GO" id="GO:0006508">
    <property type="term" value="P:proteolysis"/>
    <property type="evidence" value="ECO:0007669"/>
    <property type="project" value="UniProtKB-KW"/>
</dbReference>
<comment type="caution">
    <text evidence="12">The sequence shown here is derived from an EMBL/GenBank/DDBJ whole genome shotgun (WGS) entry which is preliminary data.</text>
</comment>
<dbReference type="InterPro" id="IPR050821">
    <property type="entry name" value="Cytosolic_carboxypeptidase"/>
</dbReference>
<dbReference type="Proteomes" id="UP000681722">
    <property type="component" value="Unassembled WGS sequence"/>
</dbReference>
<feature type="compositionally biased region" description="Basic residues" evidence="10">
    <location>
        <begin position="664"/>
        <end position="683"/>
    </location>
</feature>
<proteinExistence type="inferred from homology"/>
<gene>
    <name evidence="12" type="ORF">GPM918_LOCUS1711</name>
    <name evidence="13" type="ORF">SRO942_LOCUS1711</name>
</gene>
<evidence type="ECO:0000256" key="6">
    <source>
        <dbReference type="ARBA" id="ARBA00022801"/>
    </source>
</evidence>
<comment type="cofactor">
    <cofactor evidence="1">
        <name>Zn(2+)</name>
        <dbReference type="ChEBI" id="CHEBI:29105"/>
    </cofactor>
</comment>
<sequence length="2623" mass="300718">MCHNSYLIGRSEAVRKYGFLPSKSQLVPSSSDTDSSSSDDEQTKLKARAFVPDQRAINLRQARIPFGLLRGCGDENSNEPRWPIEIEVLPEARVKHIFTSPTQPELFYKPMSNHNHMPFVRSADEANSRVVFKYNPETCGYFIRSRIGGNREGCRPATVAIRGEDDATVIFESRFESGNLMKAVQVGEYEYELYLRYDLYTKRNTQWFYFRLENIKSNKRYRFTIVNFFKPTSLYNIGMKPLMYSVQDAETKGIGWRRWGEEIVYYKNTLPSPDNDGTSLFSLSWTCKFPNDHDTYYFAHCYPYTYSDLQNYLTDIQTDRVKSQYCKQKILCRTLAGNFIYLLTITNPSSTDHPPNSEQVKKGVVVTARVHPGETNGSWMMKGLLDFLLGNSPDAKILRDNFIFKIIPMLNPDGVIVGNYRCSLSGRDLNRNYKTILKEAYPSIWHTREMIKRFMTETELVLYCDFHGHSRKQNIFIYGCENKHLPNLRLKERLFPAMLSKNDPTKFSYCSCKFKVQKHKEGTGRVVMWSLGILNSYTLEATFCGSTLDDKAGQHFTMEDLESVGYHFLDSLLDYCDPDPTKCRQNLYEALLNGYWMTTEDALEESDYTIAPDLVRKKSKLSLKKQSTIIPDSTSYNKACTTLSSENANRNRPLRAVQSAPNSKTRRKSSAITRHSKTKRNPSKTKESKTTYQKSQQPSCKRLLNELEDDLRHSIQMKLLSRGMQPSSLADIDLDQFLSDDDSSDDGGSDSSIDDGLPKHLEAMAVAKLRMKKTRTKTLTAKKKDIKQKDETDKENVDKSKTSRTVGLVLTKTKYSQLSSIGMIETPDDDASFSRRKSRRQPVLDPNRICKCYACSNARDEKQMVTTDSDVGNNYQQRTVKQRRLNDNLSTNKVVDSSTRINRVPTLSANNRISSGNGVVDRVEDRTKRTQSDYLNLLTQNILGQSDVLSSAPDTQIMSSIEQESYALRYSSTPSGSTAIVNEQQLRNDHRDAFTATYLLKRLNSLEQDSTVISSNVTMPLLNQTPTIEEQDDDNDDQMTDEECEVEISNEDEKGEKASLNNYVTKQLALHLNDRILCNRRTSRPKSTIINNSQNYRPTLDIRQIQSPANQILSQRRLFDLQQQQQRQKMMMVFGKQTLENNNNQPPLSTITTRSTAANPPALIRQQETIENYRAISQLPSSNHGNCDPTQTLTALHPAQTLTPLHPTQTLSTLHPIQPDHTPVLISARFDPSNAIQLPNFNNSFKFHSMIMSSLNTSPISSSSSVYLSSGQYRKGSPPRIITHHPSHSRLPSTSSSAACIVSSSPIENLKKLDDPLFPFEHRPILIKALVNECEHSADTMNYVLDYYFQTESENIIIILKKINETNEAQSKMFLERLHAHGLKQCIKSSAVIDSTSGYDDSEKSAHTMKVFRLLCLIIHSNEQWLHRIVKDTVMKDCLQAILNKREDPSILVQGCYFFSALTTTIPSELARYREQILNVFKAVCDYLEYNRHENRKTMEHVVLPMFQHVRLNPRLIDGDKNKEVEKDKWRSYECHDLIYESRNICLNPTFGSEPPSHRNWMHELMKRVLPFQHLKEPHTGDSISSQIANEQTTYKDEMILATGDNNISNKRRSTASGENIPTKLINIFNRIFRSSSVSTNPKHLSTSPNNNLGTNENIPSSSLHIHIPPTQQTILTQADSLHSSGSVPIMRKVNMNADAGILITPESLKQGTLTTRQSEHQAYIKTVIDALNKLYDKEWPPALALFFGINEVKVLPSHTFVSEQQQQQQQQQQHHATTADNILFYLSASEHSLQNIEDENSSDSLTTPNTRIRSSSSSSATATCHCVNSPILPPAPENDNGKFSRTYSLSSKQRRTHEHPTLCHRPIPSPTTIKPSRMYHSPTAEKEYFITKPLKEPSASPPSPSLLSADQQIILIKKTDEYLTTNLLSEQVSPTNVMENNAVNIDNYGQKGESIFNKSTQCGDLWLIDVPSELFIKDGDSDIQDISSCTNKIVDQLSLSTVNSTEFKQMHHNSNKRHIRLQECQLNYEEFLCNQYKKKYDKMCQKQKHNHRQTNELLATNGFIRTTKSEIELYLNDELNLLEHHSNMLSDENNDLRRLVVTSQKNTRRRKQPLQLNTNELDQMEKNFNETQKAVDGDYYKLENMKVSLDEREQNVNLPLDSLEQLKYLNQNVLQLDAINQDLECEIIRLNQGDDRINLLNHSHGQYGSGGGDTESDLDSLSLYDNENEQQLQEDETENFDQLLNDAIKLLKEQNEDNSLNHDEIETEAFNRVLSYMENKTHMQNLLLDHNTHYSELYLSVQNNYMAEIQNELLLNQQAYTQLETTVGTLFDRISSTTQQTLIEKGYVVHSTDRPIQSLFTPTGSTHHDKSSSTNWLLEDEDTSLEEDELSNEASGVIENLLKRNKASFEHEQLLLADVYRKNRTYLSIHDDKVYAFNFSYFVLNGEGTYRLILISSKGDADLYVSNRFKHVTYYNYNLSSTTCGIDEIVIDRSIKRPVYIGVYGYSQYRVSYYRLLVEQISQATIEDYFTYIYTSDYFSTKSDENYFKNKNKVYSNIESSSNDYYGQQEQERQGMKPHDHEYQYRELEQETTVKDDDSNDNRHIFWNLFLSILNFLVEVLT</sequence>
<feature type="region of interest" description="Disordered" evidence="10">
    <location>
        <begin position="1796"/>
        <end position="1879"/>
    </location>
</feature>
<keyword evidence="7" id="KW-0862">Zinc</keyword>
<name>A0A813QIA7_9BILA</name>
<evidence type="ECO:0000256" key="1">
    <source>
        <dbReference type="ARBA" id="ARBA00001947"/>
    </source>
</evidence>
<dbReference type="Gene3D" id="3.40.630.10">
    <property type="entry name" value="Zn peptidases"/>
    <property type="match status" value="1"/>
</dbReference>
<dbReference type="SUPFAM" id="SSF53187">
    <property type="entry name" value="Zn-dependent exopeptidases"/>
    <property type="match status" value="1"/>
</dbReference>
<evidence type="ECO:0000256" key="7">
    <source>
        <dbReference type="ARBA" id="ARBA00022833"/>
    </source>
</evidence>
<dbReference type="InterPro" id="IPR040626">
    <property type="entry name" value="Pepdidase_M14_N"/>
</dbReference>
<evidence type="ECO:0000256" key="5">
    <source>
        <dbReference type="ARBA" id="ARBA00022723"/>
    </source>
</evidence>
<protein>
    <recommendedName>
        <fullName evidence="11">Peptidase M14 domain-containing protein</fullName>
    </recommendedName>
</protein>
<feature type="region of interest" description="Disordered" evidence="10">
    <location>
        <begin position="644"/>
        <end position="699"/>
    </location>
</feature>
<dbReference type="Pfam" id="PF18027">
    <property type="entry name" value="Pepdidase_M14_N"/>
    <property type="match status" value="1"/>
</dbReference>
<dbReference type="InterPro" id="IPR007483">
    <property type="entry name" value="Hamartin"/>
</dbReference>
<evidence type="ECO:0000256" key="4">
    <source>
        <dbReference type="ARBA" id="ARBA00022670"/>
    </source>
</evidence>
<dbReference type="GO" id="GO:0004181">
    <property type="term" value="F:metallocarboxypeptidase activity"/>
    <property type="evidence" value="ECO:0007669"/>
    <property type="project" value="InterPro"/>
</dbReference>
<dbReference type="Gene3D" id="2.60.40.3120">
    <property type="match status" value="1"/>
</dbReference>
<accession>A0A813QIA7</accession>
<keyword evidence="14" id="KW-1185">Reference proteome</keyword>
<dbReference type="Proteomes" id="UP000663829">
    <property type="component" value="Unassembled WGS sequence"/>
</dbReference>
<keyword evidence="4" id="KW-0645">Protease</keyword>
<evidence type="ECO:0000313" key="13">
    <source>
        <dbReference type="EMBL" id="CAF3548633.1"/>
    </source>
</evidence>
<feature type="domain" description="Peptidase M14" evidence="11">
    <location>
        <begin position="302"/>
        <end position="576"/>
    </location>
</feature>
<comment type="similarity">
    <text evidence="2 9">Belongs to the peptidase M14 family.</text>
</comment>
<dbReference type="Pfam" id="PF00246">
    <property type="entry name" value="Peptidase_M14"/>
    <property type="match status" value="1"/>
</dbReference>
<keyword evidence="5" id="KW-0479">Metal-binding</keyword>
<keyword evidence="3" id="KW-0121">Carboxypeptidase</keyword>
<evidence type="ECO:0000259" key="11">
    <source>
        <dbReference type="PROSITE" id="PS52035"/>
    </source>
</evidence>
<reference evidence="12" key="1">
    <citation type="submission" date="2021-02" db="EMBL/GenBank/DDBJ databases">
        <authorList>
            <person name="Nowell W R."/>
        </authorList>
    </citation>
    <scope>NUCLEOTIDE SEQUENCE</scope>
</reference>
<keyword evidence="8" id="KW-0482">Metalloprotease</keyword>
<dbReference type="EMBL" id="CAJOBC010000169">
    <property type="protein sequence ID" value="CAF3548633.1"/>
    <property type="molecule type" value="Genomic_DNA"/>
</dbReference>
<dbReference type="PANTHER" id="PTHR12756">
    <property type="entry name" value="CYTOSOLIC CARBOXYPEPTIDASE"/>
    <property type="match status" value="1"/>
</dbReference>
<dbReference type="EMBL" id="CAJNOQ010000169">
    <property type="protein sequence ID" value="CAF0767042.1"/>
    <property type="molecule type" value="Genomic_DNA"/>
</dbReference>
<evidence type="ECO:0000313" key="14">
    <source>
        <dbReference type="Proteomes" id="UP000663829"/>
    </source>
</evidence>
<evidence type="ECO:0000256" key="3">
    <source>
        <dbReference type="ARBA" id="ARBA00022645"/>
    </source>
</evidence>
<dbReference type="InterPro" id="IPR000834">
    <property type="entry name" value="Peptidase_M14"/>
</dbReference>
<dbReference type="GO" id="GO:0008270">
    <property type="term" value="F:zinc ion binding"/>
    <property type="evidence" value="ECO:0007669"/>
    <property type="project" value="InterPro"/>
</dbReference>
<evidence type="ECO:0000256" key="9">
    <source>
        <dbReference type="PROSITE-ProRule" id="PRU01379"/>
    </source>
</evidence>